<evidence type="ECO:0000256" key="1">
    <source>
        <dbReference type="SAM" id="MobiDB-lite"/>
    </source>
</evidence>
<dbReference type="Proteomes" id="UP000504637">
    <property type="component" value="Unplaced"/>
</dbReference>
<sequence length="308" mass="33313">MTTDTQAQIYANLSALFGDSKRGATTSNASSIYQIITSDHCPSNVSSSSSLSSSSDETIEADHTPGYIAWVLAADEEPIIRGPTAPTCAMALVKLLEALSALVSLRLQRKFESFGRNETLISFGTRVEDGGVLRRTLDFAAPVEEEIQKVEEVNVPEIKSDVKGVGAVVELLRQDVSWYEADDEEEEKEGSKQIGQVEKGSKPNATKLGDDVGEQTNTLAWLTLEGLVPPLSEMQFVAPLRTAAEINIKSRTKGRSSKNKIAVIAEEQDTVDGQTQPVANGKEAVTVAPSEQDPNMVWMKKSLCVIQV</sequence>
<reference evidence="3" key="2">
    <citation type="submission" date="2020-04" db="EMBL/GenBank/DDBJ databases">
        <authorList>
            <consortium name="NCBI Genome Project"/>
        </authorList>
    </citation>
    <scope>NUCLEOTIDE SEQUENCE</scope>
    <source>
        <strain evidence="3">CBS 342.82</strain>
    </source>
</reference>
<name>A0A6J3LXR6_9PEZI</name>
<feature type="region of interest" description="Disordered" evidence="1">
    <location>
        <begin position="180"/>
        <end position="211"/>
    </location>
</feature>
<reference evidence="3" key="3">
    <citation type="submission" date="2025-08" db="UniProtKB">
        <authorList>
            <consortium name="RefSeq"/>
        </authorList>
    </citation>
    <scope>IDENTIFICATION</scope>
    <source>
        <strain evidence="3">CBS 342.82</strain>
    </source>
</reference>
<dbReference type="GeneID" id="54363183"/>
<reference evidence="3" key="1">
    <citation type="submission" date="2020-01" db="EMBL/GenBank/DDBJ databases">
        <authorList>
            <consortium name="DOE Joint Genome Institute"/>
            <person name="Haridas S."/>
            <person name="Albert R."/>
            <person name="Binder M."/>
            <person name="Bloem J."/>
            <person name="Labutti K."/>
            <person name="Salamov A."/>
            <person name="Andreopoulos B."/>
            <person name="Baker S.E."/>
            <person name="Barry K."/>
            <person name="Bills G."/>
            <person name="Bluhm B.H."/>
            <person name="Cannon C."/>
            <person name="Castanera R."/>
            <person name="Culley D.E."/>
            <person name="Daum C."/>
            <person name="Ezra D."/>
            <person name="Gonzalez J.B."/>
            <person name="Henrissat B."/>
            <person name="Kuo A."/>
            <person name="Liang C."/>
            <person name="Lipzen A."/>
            <person name="Lutzoni F."/>
            <person name="Magnuson J."/>
            <person name="Mondo S."/>
            <person name="Nolan M."/>
            <person name="Ohm R."/>
            <person name="Pangilinan J."/>
            <person name="Park H.-J."/>
            <person name="Ramirez L."/>
            <person name="Alfaro M."/>
            <person name="Sun H."/>
            <person name="Tritt A."/>
            <person name="Yoshinaga Y."/>
            <person name="Zwiers L.-H."/>
            <person name="Turgeon B.G."/>
            <person name="Goodwin S.B."/>
            <person name="Spatafora J.W."/>
            <person name="Crous P.W."/>
            <person name="Grigoriev I.V."/>
        </authorList>
    </citation>
    <scope>NUCLEOTIDE SEQUENCE</scope>
    <source>
        <strain evidence="3">CBS 342.82</strain>
    </source>
</reference>
<keyword evidence="2" id="KW-1185">Reference proteome</keyword>
<evidence type="ECO:0000313" key="3">
    <source>
        <dbReference type="RefSeq" id="XP_033457586.1"/>
    </source>
</evidence>
<protein>
    <submittedName>
        <fullName evidence="3">Uncharacterized protein</fullName>
    </submittedName>
</protein>
<gene>
    <name evidence="3" type="ORF">K489DRAFT_382482</name>
</gene>
<evidence type="ECO:0000313" key="2">
    <source>
        <dbReference type="Proteomes" id="UP000504637"/>
    </source>
</evidence>
<organism evidence="3">
    <name type="scientific">Dissoconium aciculare CBS 342.82</name>
    <dbReference type="NCBI Taxonomy" id="1314786"/>
    <lineage>
        <taxon>Eukaryota</taxon>
        <taxon>Fungi</taxon>
        <taxon>Dikarya</taxon>
        <taxon>Ascomycota</taxon>
        <taxon>Pezizomycotina</taxon>
        <taxon>Dothideomycetes</taxon>
        <taxon>Dothideomycetidae</taxon>
        <taxon>Mycosphaerellales</taxon>
        <taxon>Dissoconiaceae</taxon>
        <taxon>Dissoconium</taxon>
    </lineage>
</organism>
<proteinExistence type="predicted"/>
<dbReference type="RefSeq" id="XP_033457586.1">
    <property type="nucleotide sequence ID" value="XM_033605383.1"/>
</dbReference>
<dbReference type="AlphaFoldDB" id="A0A6J3LXR6"/>
<accession>A0A6J3LXR6</accession>